<comment type="similarity">
    <text evidence="1">Belongs to the MAP65/ASE1 family.</text>
</comment>
<sequence length="152" mass="17503">MILSSVKLSFRLRLLIFPHGDRPMKVVGYLHDVNNLLATLGMDSSEIIKLVHPSLDGACKPNQQKYISGATLARPNNTVESLKEEKQIRLEKHYKTWEALTNLWSLMDKSYEECRIDNKEYHHFIAARLKSVTQPKLHVAFPPNDARRPPNE</sequence>
<name>A0A4Y7JN14_PAPSO</name>
<dbReference type="Proteomes" id="UP000316621">
    <property type="component" value="Chromosome 5"/>
</dbReference>
<dbReference type="EMBL" id="CM010719">
    <property type="protein sequence ID" value="RZC61361.1"/>
    <property type="molecule type" value="Genomic_DNA"/>
</dbReference>
<dbReference type="InterPro" id="IPR007145">
    <property type="entry name" value="MAP65_Ase1_PRC1"/>
</dbReference>
<gene>
    <name evidence="3" type="ORF">C5167_023153</name>
</gene>
<dbReference type="PANTHER" id="PTHR19321:SF3">
    <property type="entry name" value="65-KDA MICROTUBULE-ASSOCIATED PROTEIN 8"/>
    <property type="match status" value="1"/>
</dbReference>
<organism evidence="3 4">
    <name type="scientific">Papaver somniferum</name>
    <name type="common">Opium poppy</name>
    <dbReference type="NCBI Taxonomy" id="3469"/>
    <lineage>
        <taxon>Eukaryota</taxon>
        <taxon>Viridiplantae</taxon>
        <taxon>Streptophyta</taxon>
        <taxon>Embryophyta</taxon>
        <taxon>Tracheophyta</taxon>
        <taxon>Spermatophyta</taxon>
        <taxon>Magnoliopsida</taxon>
        <taxon>Ranunculales</taxon>
        <taxon>Papaveraceae</taxon>
        <taxon>Papaveroideae</taxon>
        <taxon>Papaver</taxon>
    </lineage>
</organism>
<keyword evidence="2" id="KW-0493">Microtubule</keyword>
<dbReference type="GO" id="GO:0005737">
    <property type="term" value="C:cytoplasm"/>
    <property type="evidence" value="ECO:0007669"/>
    <property type="project" value="TreeGrafter"/>
</dbReference>
<reference evidence="3 4" key="1">
    <citation type="journal article" date="2018" name="Science">
        <title>The opium poppy genome and morphinan production.</title>
        <authorList>
            <person name="Guo L."/>
            <person name="Winzer T."/>
            <person name="Yang X."/>
            <person name="Li Y."/>
            <person name="Ning Z."/>
            <person name="He Z."/>
            <person name="Teodor R."/>
            <person name="Lu Y."/>
            <person name="Bowser T.A."/>
            <person name="Graham I.A."/>
            <person name="Ye K."/>
        </authorList>
    </citation>
    <scope>NUCLEOTIDE SEQUENCE [LARGE SCALE GENOMIC DNA]</scope>
    <source>
        <strain evidence="4">cv. HN1</strain>
        <tissue evidence="3">Leaves</tissue>
    </source>
</reference>
<dbReference type="Gramene" id="RZC61361">
    <property type="protein sequence ID" value="RZC61361"/>
    <property type="gene ID" value="C5167_023153"/>
</dbReference>
<accession>A0A4Y7JN14</accession>
<dbReference type="GO" id="GO:0005874">
    <property type="term" value="C:microtubule"/>
    <property type="evidence" value="ECO:0007669"/>
    <property type="project" value="UniProtKB-KW"/>
</dbReference>
<protein>
    <submittedName>
        <fullName evidence="3">Uncharacterized protein</fullName>
    </submittedName>
</protein>
<dbReference type="PANTHER" id="PTHR19321">
    <property type="entry name" value="PROTEIN REGULATOR OF CYTOKINESIS 1 PRC1-RELATED"/>
    <property type="match status" value="1"/>
</dbReference>
<evidence type="ECO:0000256" key="1">
    <source>
        <dbReference type="ARBA" id="ARBA00006187"/>
    </source>
</evidence>
<dbReference type="GO" id="GO:0005819">
    <property type="term" value="C:spindle"/>
    <property type="evidence" value="ECO:0007669"/>
    <property type="project" value="TreeGrafter"/>
</dbReference>
<dbReference type="STRING" id="3469.A0A4Y7JN14"/>
<dbReference type="GO" id="GO:0000226">
    <property type="term" value="P:microtubule cytoskeleton organization"/>
    <property type="evidence" value="ECO:0007669"/>
    <property type="project" value="InterPro"/>
</dbReference>
<dbReference type="GO" id="GO:0008017">
    <property type="term" value="F:microtubule binding"/>
    <property type="evidence" value="ECO:0007669"/>
    <property type="project" value="InterPro"/>
</dbReference>
<dbReference type="AlphaFoldDB" id="A0A4Y7JN14"/>
<evidence type="ECO:0000313" key="4">
    <source>
        <dbReference type="Proteomes" id="UP000316621"/>
    </source>
</evidence>
<proteinExistence type="inferred from homology"/>
<evidence type="ECO:0000256" key="2">
    <source>
        <dbReference type="ARBA" id="ARBA00022701"/>
    </source>
</evidence>
<keyword evidence="4" id="KW-1185">Reference proteome</keyword>
<evidence type="ECO:0000313" key="3">
    <source>
        <dbReference type="EMBL" id="RZC61361.1"/>
    </source>
</evidence>